<protein>
    <submittedName>
        <fullName evidence="1">Uncharacterized protein</fullName>
    </submittedName>
</protein>
<organism evidence="1 2">
    <name type="scientific">Isosphaera pallida (strain ATCC 43644 / DSM 9630 / IS1B)</name>
    <dbReference type="NCBI Taxonomy" id="575540"/>
    <lineage>
        <taxon>Bacteria</taxon>
        <taxon>Pseudomonadati</taxon>
        <taxon>Planctomycetota</taxon>
        <taxon>Planctomycetia</taxon>
        <taxon>Isosphaerales</taxon>
        <taxon>Isosphaeraceae</taxon>
        <taxon>Isosphaera</taxon>
    </lineage>
</organism>
<proteinExistence type="predicted"/>
<evidence type="ECO:0000313" key="2">
    <source>
        <dbReference type="Proteomes" id="UP000008631"/>
    </source>
</evidence>
<gene>
    <name evidence="1" type="ordered locus">Isop_2020</name>
</gene>
<dbReference type="KEGG" id="ipa:Isop_2020"/>
<accession>E8R381</accession>
<name>E8R381_ISOPI</name>
<dbReference type="Proteomes" id="UP000008631">
    <property type="component" value="Chromosome"/>
</dbReference>
<keyword evidence="2" id="KW-1185">Reference proteome</keyword>
<dbReference type="InParanoid" id="E8R381"/>
<sequence length="37" mass="4031">MQPSSQGLCPGLQGVNLAGLRIEEFLTSHSKRPMLHP</sequence>
<dbReference type="AlphaFoldDB" id="E8R381"/>
<reference evidence="1 2" key="2">
    <citation type="journal article" date="2011" name="Stand. Genomic Sci.">
        <title>Complete genome sequence of Isosphaera pallida type strain (IS1B).</title>
        <authorList>
            <consortium name="US DOE Joint Genome Institute (JGI-PGF)"/>
            <person name="Goker M."/>
            <person name="Cleland D."/>
            <person name="Saunders E."/>
            <person name="Lapidus A."/>
            <person name="Nolan M."/>
            <person name="Lucas S."/>
            <person name="Hammon N."/>
            <person name="Deshpande S."/>
            <person name="Cheng J.F."/>
            <person name="Tapia R."/>
            <person name="Han C."/>
            <person name="Goodwin L."/>
            <person name="Pitluck S."/>
            <person name="Liolios K."/>
            <person name="Pagani I."/>
            <person name="Ivanova N."/>
            <person name="Mavromatis K."/>
            <person name="Pati A."/>
            <person name="Chen A."/>
            <person name="Palaniappan K."/>
            <person name="Land M."/>
            <person name="Hauser L."/>
            <person name="Chang Y.J."/>
            <person name="Jeffries C.D."/>
            <person name="Detter J.C."/>
            <person name="Beck B."/>
            <person name="Woyke T."/>
            <person name="Bristow J."/>
            <person name="Eisen J.A."/>
            <person name="Markowitz V."/>
            <person name="Hugenholtz P."/>
            <person name="Kyrpides N.C."/>
            <person name="Klenk H.P."/>
        </authorList>
    </citation>
    <scope>NUCLEOTIDE SEQUENCE [LARGE SCALE GENOMIC DNA]</scope>
    <source>
        <strain evidence="2">ATCC 43644 / DSM 9630 / IS1B</strain>
    </source>
</reference>
<evidence type="ECO:0000313" key="1">
    <source>
        <dbReference type="EMBL" id="ADV62600.1"/>
    </source>
</evidence>
<dbReference type="HOGENOM" id="CLU_3344581_0_0_0"/>
<dbReference type="EMBL" id="CP002353">
    <property type="protein sequence ID" value="ADV62600.1"/>
    <property type="molecule type" value="Genomic_DNA"/>
</dbReference>
<reference key="1">
    <citation type="submission" date="2010-11" db="EMBL/GenBank/DDBJ databases">
        <title>The complete sequence of chromosome of Isophaera pallida ATCC 43644.</title>
        <authorList>
            <consortium name="US DOE Joint Genome Institute (JGI-PGF)"/>
            <person name="Lucas S."/>
            <person name="Copeland A."/>
            <person name="Lapidus A."/>
            <person name="Bruce D."/>
            <person name="Goodwin L."/>
            <person name="Pitluck S."/>
            <person name="Kyrpides N."/>
            <person name="Mavromatis K."/>
            <person name="Pagani I."/>
            <person name="Ivanova N."/>
            <person name="Saunders E."/>
            <person name="Brettin T."/>
            <person name="Detter J.C."/>
            <person name="Han C."/>
            <person name="Tapia R."/>
            <person name="Land M."/>
            <person name="Hauser L."/>
            <person name="Markowitz V."/>
            <person name="Cheng J.-F."/>
            <person name="Hugenholtz P."/>
            <person name="Woyke T."/>
            <person name="Wu D."/>
            <person name="Eisen J.A."/>
        </authorList>
    </citation>
    <scope>NUCLEOTIDE SEQUENCE</scope>
    <source>
        <strain>ATCC 43644</strain>
    </source>
</reference>